<dbReference type="InterPro" id="IPR003593">
    <property type="entry name" value="AAA+_ATPase"/>
</dbReference>
<name>A0A433JDG7_9PROT</name>
<proteinExistence type="predicted"/>
<keyword evidence="1 9" id="KW-0597">Phosphoprotein</keyword>
<accession>A0A433JDG7</accession>
<organism evidence="12 13">
    <name type="scientific">Azospirillum doebereinerae</name>
    <dbReference type="NCBI Taxonomy" id="92933"/>
    <lineage>
        <taxon>Bacteria</taxon>
        <taxon>Pseudomonadati</taxon>
        <taxon>Pseudomonadota</taxon>
        <taxon>Alphaproteobacteria</taxon>
        <taxon>Rhodospirillales</taxon>
        <taxon>Azospirillaceae</taxon>
        <taxon>Azospirillum</taxon>
    </lineage>
</organism>
<keyword evidence="7" id="KW-0010">Activator</keyword>
<evidence type="ECO:0000256" key="7">
    <source>
        <dbReference type="ARBA" id="ARBA00023159"/>
    </source>
</evidence>
<evidence type="ECO:0000256" key="6">
    <source>
        <dbReference type="ARBA" id="ARBA00023125"/>
    </source>
</evidence>
<dbReference type="FunFam" id="3.40.50.2300:FF:000018">
    <property type="entry name" value="DNA-binding transcriptional regulator NtrC"/>
    <property type="match status" value="1"/>
</dbReference>
<dbReference type="PROSITE" id="PS00676">
    <property type="entry name" value="SIGMA54_INTERACT_2"/>
    <property type="match status" value="1"/>
</dbReference>
<evidence type="ECO:0000256" key="9">
    <source>
        <dbReference type="PROSITE-ProRule" id="PRU00169"/>
    </source>
</evidence>
<evidence type="ECO:0000313" key="12">
    <source>
        <dbReference type="EMBL" id="RUQ74638.1"/>
    </source>
</evidence>
<evidence type="ECO:0000256" key="1">
    <source>
        <dbReference type="ARBA" id="ARBA00022553"/>
    </source>
</evidence>
<dbReference type="OrthoDB" id="9770562at2"/>
<dbReference type="SUPFAM" id="SSF46689">
    <property type="entry name" value="Homeodomain-like"/>
    <property type="match status" value="1"/>
</dbReference>
<dbReference type="SMART" id="SM00382">
    <property type="entry name" value="AAA"/>
    <property type="match status" value="1"/>
</dbReference>
<dbReference type="SUPFAM" id="SSF52540">
    <property type="entry name" value="P-loop containing nucleoside triphosphate hydrolases"/>
    <property type="match status" value="1"/>
</dbReference>
<dbReference type="GO" id="GO:0006355">
    <property type="term" value="P:regulation of DNA-templated transcription"/>
    <property type="evidence" value="ECO:0007669"/>
    <property type="project" value="InterPro"/>
</dbReference>
<evidence type="ECO:0000256" key="8">
    <source>
        <dbReference type="ARBA" id="ARBA00023163"/>
    </source>
</evidence>
<reference evidence="12 13" key="1">
    <citation type="submission" date="2018-12" db="EMBL/GenBank/DDBJ databases">
        <authorList>
            <person name="Yang Y."/>
        </authorList>
    </citation>
    <scope>NUCLEOTIDE SEQUENCE [LARGE SCALE GENOMIC DNA]</scope>
    <source>
        <strain evidence="12 13">GSF71</strain>
    </source>
</reference>
<dbReference type="InterPro" id="IPR011006">
    <property type="entry name" value="CheY-like_superfamily"/>
</dbReference>
<dbReference type="InterPro" id="IPR009057">
    <property type="entry name" value="Homeodomain-like_sf"/>
</dbReference>
<evidence type="ECO:0000313" key="13">
    <source>
        <dbReference type="Proteomes" id="UP000280346"/>
    </source>
</evidence>
<dbReference type="AlphaFoldDB" id="A0A433JDG7"/>
<dbReference type="PANTHER" id="PTHR32071">
    <property type="entry name" value="TRANSCRIPTIONAL REGULATORY PROTEIN"/>
    <property type="match status" value="1"/>
</dbReference>
<keyword evidence="4" id="KW-0902">Two-component regulatory system</keyword>
<evidence type="ECO:0000256" key="3">
    <source>
        <dbReference type="ARBA" id="ARBA00022840"/>
    </source>
</evidence>
<keyword evidence="5" id="KW-0805">Transcription regulation</keyword>
<dbReference type="PROSITE" id="PS50045">
    <property type="entry name" value="SIGMA54_INTERACT_4"/>
    <property type="match status" value="1"/>
</dbReference>
<dbReference type="PROSITE" id="PS50110">
    <property type="entry name" value="RESPONSE_REGULATORY"/>
    <property type="match status" value="1"/>
</dbReference>
<dbReference type="InterPro" id="IPR025944">
    <property type="entry name" value="Sigma_54_int_dom_CS"/>
</dbReference>
<dbReference type="EMBL" id="RZIJ01000003">
    <property type="protein sequence ID" value="RUQ74638.1"/>
    <property type="molecule type" value="Genomic_DNA"/>
</dbReference>
<keyword evidence="2" id="KW-0547">Nucleotide-binding</keyword>
<keyword evidence="8" id="KW-0804">Transcription</keyword>
<dbReference type="InterPro" id="IPR027417">
    <property type="entry name" value="P-loop_NTPase"/>
</dbReference>
<dbReference type="GO" id="GO:0043565">
    <property type="term" value="F:sequence-specific DNA binding"/>
    <property type="evidence" value="ECO:0007669"/>
    <property type="project" value="InterPro"/>
</dbReference>
<dbReference type="CDD" id="cd00009">
    <property type="entry name" value="AAA"/>
    <property type="match status" value="1"/>
</dbReference>
<dbReference type="PROSITE" id="PS00675">
    <property type="entry name" value="SIGMA54_INTERACT_1"/>
    <property type="match status" value="1"/>
</dbReference>
<dbReference type="InterPro" id="IPR025943">
    <property type="entry name" value="Sigma_54_int_dom_ATP-bd_2"/>
</dbReference>
<dbReference type="Pfam" id="PF00072">
    <property type="entry name" value="Response_reg"/>
    <property type="match status" value="1"/>
</dbReference>
<dbReference type="GO" id="GO:0005524">
    <property type="term" value="F:ATP binding"/>
    <property type="evidence" value="ECO:0007669"/>
    <property type="project" value="UniProtKB-KW"/>
</dbReference>
<evidence type="ECO:0000256" key="2">
    <source>
        <dbReference type="ARBA" id="ARBA00022741"/>
    </source>
</evidence>
<feature type="modified residue" description="4-aspartylphosphate" evidence="9">
    <location>
        <position position="59"/>
    </location>
</feature>
<dbReference type="Proteomes" id="UP000280346">
    <property type="component" value="Unassembled WGS sequence"/>
</dbReference>
<evidence type="ECO:0000256" key="4">
    <source>
        <dbReference type="ARBA" id="ARBA00023012"/>
    </source>
</evidence>
<dbReference type="RefSeq" id="WP_126995878.1">
    <property type="nucleotide sequence ID" value="NZ_CP173191.1"/>
</dbReference>
<protein>
    <submittedName>
        <fullName evidence="12">Sigma-54-dependent Fis family transcriptional regulator</fullName>
    </submittedName>
</protein>
<feature type="domain" description="Response regulatory" evidence="11">
    <location>
        <begin position="10"/>
        <end position="124"/>
    </location>
</feature>
<evidence type="ECO:0000256" key="5">
    <source>
        <dbReference type="ARBA" id="ARBA00023015"/>
    </source>
</evidence>
<sequence>MSINETSTGSVLFVDDERAVRLAGQQALELAGFDVVACDGAERALRHVGRDWPGCLVTDVRMPQMDGLALMARVRAIDPDLPVILITGHGDVPMAVQAMRDGAYDFLEKPFPSDRLTEVARRAVEKRRLVLENRRLRAALSGGEAAPGIVGRTPGIERLRATIASVADTNADVLVFGETGTGKEMVARALHAASARRKHPFVALNCGAMPEAIFESELFGHEAGAFTGAAKRRVGRIEHASGGTLFLDEIESMPLSLQVKLLRVIQERMVEPLGSNELIPVDLRVVAATKVDLKQAAAAGKFREDLYYRLNVVVVTIPPLRERRDDVPLLFQHFIVQAASRYNRDPRVPSPAQMQRLVGQDWPGNVRELRNAADRFVLGLEEAAAPPETQKPSSALSLAEQVDLFEKGLIQSELARHKGSVKAAIEALNIPRKTFYDKLKRYGLSREDFID</sequence>
<dbReference type="InterPro" id="IPR001789">
    <property type="entry name" value="Sig_transdc_resp-reg_receiver"/>
</dbReference>
<dbReference type="SMART" id="SM00448">
    <property type="entry name" value="REC"/>
    <property type="match status" value="1"/>
</dbReference>
<dbReference type="GO" id="GO:0000160">
    <property type="term" value="P:phosphorelay signal transduction system"/>
    <property type="evidence" value="ECO:0007669"/>
    <property type="project" value="UniProtKB-KW"/>
</dbReference>
<dbReference type="InterPro" id="IPR002078">
    <property type="entry name" value="Sigma_54_int"/>
</dbReference>
<dbReference type="PANTHER" id="PTHR32071:SF57">
    <property type="entry name" value="C4-DICARBOXYLATE TRANSPORT TRANSCRIPTIONAL REGULATORY PROTEIN DCTD"/>
    <property type="match status" value="1"/>
</dbReference>
<keyword evidence="6" id="KW-0238">DNA-binding</keyword>
<evidence type="ECO:0000259" key="10">
    <source>
        <dbReference type="PROSITE" id="PS50045"/>
    </source>
</evidence>
<dbReference type="InterPro" id="IPR058031">
    <property type="entry name" value="AAA_lid_NorR"/>
</dbReference>
<feature type="domain" description="Sigma-54 factor interaction" evidence="10">
    <location>
        <begin position="149"/>
        <end position="378"/>
    </location>
</feature>
<keyword evidence="3" id="KW-0067">ATP-binding</keyword>
<keyword evidence="13" id="KW-1185">Reference proteome</keyword>
<dbReference type="FunFam" id="3.40.50.300:FF:000006">
    <property type="entry name" value="DNA-binding transcriptional regulator NtrC"/>
    <property type="match status" value="1"/>
</dbReference>
<dbReference type="Pfam" id="PF02954">
    <property type="entry name" value="HTH_8"/>
    <property type="match status" value="1"/>
</dbReference>
<dbReference type="Gene3D" id="1.10.8.60">
    <property type="match status" value="1"/>
</dbReference>
<dbReference type="CDD" id="cd17549">
    <property type="entry name" value="REC_DctD-like"/>
    <property type="match status" value="1"/>
</dbReference>
<dbReference type="Pfam" id="PF00158">
    <property type="entry name" value="Sigma54_activat"/>
    <property type="match status" value="1"/>
</dbReference>
<dbReference type="InterPro" id="IPR002197">
    <property type="entry name" value="HTH_Fis"/>
</dbReference>
<dbReference type="Gene3D" id="3.40.50.2300">
    <property type="match status" value="1"/>
</dbReference>
<dbReference type="PROSITE" id="PS00688">
    <property type="entry name" value="SIGMA54_INTERACT_3"/>
    <property type="match status" value="1"/>
</dbReference>
<comment type="caution">
    <text evidence="12">The sequence shown here is derived from an EMBL/GenBank/DDBJ whole genome shotgun (WGS) entry which is preliminary data.</text>
</comment>
<dbReference type="SUPFAM" id="SSF52172">
    <property type="entry name" value="CheY-like"/>
    <property type="match status" value="1"/>
</dbReference>
<dbReference type="InterPro" id="IPR025662">
    <property type="entry name" value="Sigma_54_int_dom_ATP-bd_1"/>
</dbReference>
<dbReference type="Pfam" id="PF25601">
    <property type="entry name" value="AAA_lid_14"/>
    <property type="match status" value="1"/>
</dbReference>
<evidence type="ECO:0000259" key="11">
    <source>
        <dbReference type="PROSITE" id="PS50110"/>
    </source>
</evidence>
<gene>
    <name evidence="12" type="ORF">EJ913_06275</name>
</gene>
<dbReference type="Gene3D" id="3.40.50.300">
    <property type="entry name" value="P-loop containing nucleotide triphosphate hydrolases"/>
    <property type="match status" value="1"/>
</dbReference>
<dbReference type="Gene3D" id="1.10.10.60">
    <property type="entry name" value="Homeodomain-like"/>
    <property type="match status" value="1"/>
</dbReference>